<sequence length="470" mass="49809">MGPRSEAPALMPCRRFAQVRISDTAWLRNGDLPDEVQSQAGRLQTLLKHSLGAAGASRDNLPVLPYGSLDPADGEPGNPSSLGHTIPATPPAWLTSNTSAAAAWVWRTQRLTGHASHDWHSNGAPLSLGKSTRTPAHRIRPPHARLPRSRRKATRRELDGLTSGSRLRVGRGRGNKTGRLSFTSRPSVSRHGTDGVLVANQTAVQEAARALLGRLRPSSSSAPKCRRLAGFTGFGHVSDDWVPVLLTGAAPPSPCRQGVALRWLPTATGVKEVVLEAGAGAGALLQLTHRPRAPRGTARTAPRCAEVNASPVRVRGTSPAGNVTSRHANIASGRRRKVVSRDAKLVPVSGWEALLTGRLERLWREHKRVGGAVEEQRQVEEESMVSIDRGRRVPPPSFLPAASSQQAAGGNPSATAAPTLIAPSRPAKVDLVATALDISSLSFRAPSPYPSNKVPTPPSPEMLSASDPGP</sequence>
<dbReference type="EMBL" id="JAWRVI010000068">
    <property type="protein sequence ID" value="KAK4082012.1"/>
    <property type="molecule type" value="Genomic_DNA"/>
</dbReference>
<accession>A0ABR0BKX8</accession>
<protein>
    <submittedName>
        <fullName evidence="2">Uncharacterized protein</fullName>
    </submittedName>
</protein>
<feature type="compositionally biased region" description="Basic residues" evidence="1">
    <location>
        <begin position="135"/>
        <end position="154"/>
    </location>
</feature>
<feature type="compositionally biased region" description="Polar residues" evidence="1">
    <location>
        <begin position="402"/>
        <end position="416"/>
    </location>
</feature>
<feature type="region of interest" description="Disordered" evidence="1">
    <location>
        <begin position="57"/>
        <end position="85"/>
    </location>
</feature>
<evidence type="ECO:0000313" key="2">
    <source>
        <dbReference type="EMBL" id="KAK4082012.1"/>
    </source>
</evidence>
<dbReference type="Proteomes" id="UP001287286">
    <property type="component" value="Unassembled WGS sequence"/>
</dbReference>
<gene>
    <name evidence="2" type="ORF">Purlil1_11421</name>
</gene>
<feature type="region of interest" description="Disordered" evidence="1">
    <location>
        <begin position="442"/>
        <end position="470"/>
    </location>
</feature>
<evidence type="ECO:0000256" key="1">
    <source>
        <dbReference type="SAM" id="MobiDB-lite"/>
    </source>
</evidence>
<keyword evidence="3" id="KW-1185">Reference proteome</keyword>
<organism evidence="2 3">
    <name type="scientific">Purpureocillium lilacinum</name>
    <name type="common">Paecilomyces lilacinus</name>
    <dbReference type="NCBI Taxonomy" id="33203"/>
    <lineage>
        <taxon>Eukaryota</taxon>
        <taxon>Fungi</taxon>
        <taxon>Dikarya</taxon>
        <taxon>Ascomycota</taxon>
        <taxon>Pezizomycotina</taxon>
        <taxon>Sordariomycetes</taxon>
        <taxon>Hypocreomycetidae</taxon>
        <taxon>Hypocreales</taxon>
        <taxon>Ophiocordycipitaceae</taxon>
        <taxon>Purpureocillium</taxon>
    </lineage>
</organism>
<feature type="compositionally biased region" description="Polar residues" evidence="1">
    <location>
        <begin position="178"/>
        <end position="187"/>
    </location>
</feature>
<feature type="region of interest" description="Disordered" evidence="1">
    <location>
        <begin position="380"/>
        <end position="418"/>
    </location>
</feature>
<comment type="caution">
    <text evidence="2">The sequence shown here is derived from an EMBL/GenBank/DDBJ whole genome shotgun (WGS) entry which is preliminary data.</text>
</comment>
<evidence type="ECO:0000313" key="3">
    <source>
        <dbReference type="Proteomes" id="UP001287286"/>
    </source>
</evidence>
<name>A0ABR0BKX8_PURLI</name>
<reference evidence="2 3" key="1">
    <citation type="journal article" date="2024" name="Microbiol. Resour. Announc.">
        <title>Genome annotations for the ascomycete fungi Trichoderma harzianum, Trichoderma aggressivum, and Purpureocillium lilacinum.</title>
        <authorList>
            <person name="Beijen E.P.W."/>
            <person name="Ohm R.A."/>
        </authorList>
    </citation>
    <scope>NUCLEOTIDE SEQUENCE [LARGE SCALE GENOMIC DNA]</scope>
    <source>
        <strain evidence="2 3">CBS 150709</strain>
    </source>
</reference>
<proteinExistence type="predicted"/>
<feature type="region of interest" description="Disordered" evidence="1">
    <location>
        <begin position="115"/>
        <end position="192"/>
    </location>
</feature>